<evidence type="ECO:0000313" key="4">
    <source>
        <dbReference type="EMBL" id="PWI76627.1"/>
    </source>
</evidence>
<dbReference type="EMBL" id="LCWV01000001">
    <property type="protein sequence ID" value="PWI76627.1"/>
    <property type="molecule type" value="Genomic_DNA"/>
</dbReference>
<dbReference type="EMBL" id="JAWRVI010000006">
    <property type="protein sequence ID" value="KAK4093072.1"/>
    <property type="molecule type" value="Genomic_DNA"/>
</dbReference>
<reference evidence="3 6" key="4">
    <citation type="journal article" date="2024" name="Microbiol. Resour. Announc.">
        <title>Genome annotations for the ascomycete fungi Trichoderma harzianum, Trichoderma aggressivum, and Purpureocillium lilacinum.</title>
        <authorList>
            <person name="Beijen E.P.W."/>
            <person name="Ohm R.A."/>
        </authorList>
    </citation>
    <scope>NUCLEOTIDE SEQUENCE [LARGE SCALE GENOMIC DNA]</scope>
    <source>
        <strain evidence="3 6">CBS 150709</strain>
    </source>
</reference>
<sequence length="661" mass="75288">MARLLELPREIREQILREVIVSERRAPASIAECGNRVPLPNHIDETLPDITSIYIEDGPLRFPKDALLATCRQLRSETEELLKLIGPDKLPYTLDVMLVDQVGIFPTWLSFPAMPTRIELLRIRVRLFDKPENFSREWEECIDEDDELTWWNLIVLFTVYILGMWKRNDLEPVDETTMEAAGGDDWSDVSSEGVDDGFSDIAPYVINKIELEFPRAATLLGFSVHPLTLQQRRRFMTDEYFQEEHQPAMRFNDAFVILSDPAEDDYTPYRQALFANIGSVTVVGGNTFSITRMFLEYYAETHLHGATTDPSSGFEMIQVINRARRRRQQLGLWDETECKEYSQFIKELAIRGKRRRSDGDGVDDEKDEVRLHIRHAQLHVRWLEAADFEAKIVIAGNHDITLDQEFYSQHGHSFHNQDPQSPESCLSLLTSSPSITYLTHSATTVRLTSPRGPRTTFKVFGSPHAPRHGRWAFYYDAEDTPAATALWDAVPPDADVVVTHTPPRGHRDETPERRMGGCEALRRALWRVRPRLAVCGHIHDGRGAERVTWDLGSEFAERQTVPWRDPAEGNKKVSLVDLTGKHAPALDNDGSRASSGESRDEEDSGESVSVEALGRWGRRETCIVNAAIMKSRYPHVGGKEFYKPIVVDVDLPVWEERISSG</sequence>
<evidence type="ECO:0000313" key="5">
    <source>
        <dbReference type="Proteomes" id="UP000245956"/>
    </source>
</evidence>
<keyword evidence="6" id="KW-1185">Reference proteome</keyword>
<gene>
    <name evidence="4" type="ORF">PCL_03821</name>
    <name evidence="3" type="ORF">Purlil1_2229</name>
</gene>
<evidence type="ECO:0000313" key="6">
    <source>
        <dbReference type="Proteomes" id="UP001287286"/>
    </source>
</evidence>
<evidence type="ECO:0000313" key="3">
    <source>
        <dbReference type="EMBL" id="KAK4093072.1"/>
    </source>
</evidence>
<dbReference type="PANTHER" id="PTHR12905:SF16">
    <property type="entry name" value="SER_THR PROTEIN PHOSPHATASE FAMILY PROTEIN (AFU_ORTHOLOGUE AFUA_1G06000)"/>
    <property type="match status" value="1"/>
</dbReference>
<dbReference type="Proteomes" id="UP001287286">
    <property type="component" value="Unassembled WGS sequence"/>
</dbReference>
<dbReference type="Gene3D" id="3.60.21.10">
    <property type="match status" value="1"/>
</dbReference>
<dbReference type="Pfam" id="PF00149">
    <property type="entry name" value="Metallophos"/>
    <property type="match status" value="1"/>
</dbReference>
<feature type="domain" description="Calcineurin-like phosphoesterase" evidence="2">
    <location>
        <begin position="377"/>
        <end position="540"/>
    </location>
</feature>
<feature type="region of interest" description="Disordered" evidence="1">
    <location>
        <begin position="580"/>
        <end position="610"/>
    </location>
</feature>
<evidence type="ECO:0000259" key="2">
    <source>
        <dbReference type="Pfam" id="PF00149"/>
    </source>
</evidence>
<dbReference type="GO" id="GO:0016787">
    <property type="term" value="F:hydrolase activity"/>
    <property type="evidence" value="ECO:0007669"/>
    <property type="project" value="InterPro"/>
</dbReference>
<protein>
    <recommendedName>
        <fullName evidence="2">Calcineurin-like phosphoesterase domain-containing protein</fullName>
    </recommendedName>
</protein>
<dbReference type="InterPro" id="IPR029052">
    <property type="entry name" value="Metallo-depent_PP-like"/>
</dbReference>
<dbReference type="PANTHER" id="PTHR12905">
    <property type="entry name" value="METALLOPHOSPHOESTERASE"/>
    <property type="match status" value="1"/>
</dbReference>
<accession>A0A2U3EQ38</accession>
<dbReference type="InterPro" id="IPR004843">
    <property type="entry name" value="Calcineurin-like_PHP"/>
</dbReference>
<dbReference type="SUPFAM" id="SSF56300">
    <property type="entry name" value="Metallo-dependent phosphatases"/>
    <property type="match status" value="1"/>
</dbReference>
<organism evidence="4 5">
    <name type="scientific">Purpureocillium lilacinum</name>
    <name type="common">Paecilomyces lilacinus</name>
    <dbReference type="NCBI Taxonomy" id="33203"/>
    <lineage>
        <taxon>Eukaryota</taxon>
        <taxon>Fungi</taxon>
        <taxon>Dikarya</taxon>
        <taxon>Ascomycota</taxon>
        <taxon>Pezizomycotina</taxon>
        <taxon>Sordariomycetes</taxon>
        <taxon>Hypocreomycetidae</taxon>
        <taxon>Hypocreales</taxon>
        <taxon>Ophiocordycipitaceae</taxon>
        <taxon>Purpureocillium</taxon>
    </lineage>
</organism>
<name>A0A2U3EQ38_PURLI</name>
<evidence type="ECO:0000256" key="1">
    <source>
        <dbReference type="SAM" id="MobiDB-lite"/>
    </source>
</evidence>
<comment type="caution">
    <text evidence="4">The sequence shown here is derived from an EMBL/GenBank/DDBJ whole genome shotgun (WGS) entry which is preliminary data.</text>
</comment>
<reference evidence="3" key="3">
    <citation type="submission" date="2023-11" db="EMBL/GenBank/DDBJ databases">
        <authorList>
            <person name="Beijen E."/>
            <person name="Ohm R.A."/>
        </authorList>
    </citation>
    <scope>NUCLEOTIDE SEQUENCE</scope>
    <source>
        <strain evidence="3">CBS 150709</strain>
    </source>
</reference>
<proteinExistence type="predicted"/>
<dbReference type="AlphaFoldDB" id="A0A2U3EQ38"/>
<reference evidence="4 5" key="2">
    <citation type="journal article" date="2016" name="Front. Microbiol.">
        <title>Genome and transcriptome sequences reveal the specific parasitism of the nematophagous Purpureocillium lilacinum 36-1.</title>
        <authorList>
            <person name="Xie J."/>
            <person name="Li S."/>
            <person name="Mo C."/>
            <person name="Xiao X."/>
            <person name="Peng D."/>
            <person name="Wang G."/>
            <person name="Xiao Y."/>
        </authorList>
    </citation>
    <scope>NUCLEOTIDE SEQUENCE [LARGE SCALE GENOMIC DNA]</scope>
    <source>
        <strain evidence="4 5">36-1</strain>
    </source>
</reference>
<dbReference type="InterPro" id="IPR051693">
    <property type="entry name" value="UPF0046_metallophosphoest"/>
</dbReference>
<reference evidence="4" key="1">
    <citation type="submission" date="2015-05" db="EMBL/GenBank/DDBJ databases">
        <authorList>
            <person name="Wang D.B."/>
            <person name="Wang M."/>
        </authorList>
    </citation>
    <scope>NUCLEOTIDE SEQUENCE</scope>
    <source>
        <strain evidence="4">36-1</strain>
    </source>
</reference>
<dbReference type="Proteomes" id="UP000245956">
    <property type="component" value="Unassembled WGS sequence"/>
</dbReference>